<dbReference type="InterPro" id="IPR001841">
    <property type="entry name" value="Znf_RING"/>
</dbReference>
<evidence type="ECO:0000256" key="5">
    <source>
        <dbReference type="ARBA" id="ARBA00022963"/>
    </source>
</evidence>
<dbReference type="CDD" id="cd07199">
    <property type="entry name" value="Pat17_PNPLA8_PNPLA9_like"/>
    <property type="match status" value="1"/>
</dbReference>
<feature type="domain" description="RING-type" evidence="10">
    <location>
        <begin position="434"/>
        <end position="478"/>
    </location>
</feature>
<reference evidence="12 13" key="1">
    <citation type="submission" date="2024-01" db="EMBL/GenBank/DDBJ databases">
        <title>Complete genome of Cladobotryum mycophilum ATHUM6906.</title>
        <authorList>
            <person name="Christinaki A.C."/>
            <person name="Myridakis A.I."/>
            <person name="Kouvelis V.N."/>
        </authorList>
    </citation>
    <scope>NUCLEOTIDE SEQUENCE [LARGE SCALE GENOMIC DNA]</scope>
    <source>
        <strain evidence="12 13">ATHUM6906</strain>
    </source>
</reference>
<dbReference type="PANTHER" id="PTHR24185">
    <property type="entry name" value="CALCIUM-INDEPENDENT PHOSPHOLIPASE A2-GAMMA"/>
    <property type="match status" value="1"/>
</dbReference>
<evidence type="ECO:0000256" key="8">
    <source>
        <dbReference type="PROSITE-ProRule" id="PRU01161"/>
    </source>
</evidence>
<feature type="region of interest" description="Disordered" evidence="9">
    <location>
        <begin position="1"/>
        <end position="36"/>
    </location>
</feature>
<keyword evidence="4" id="KW-0862">Zinc</keyword>
<feature type="short sequence motif" description="DGA/G" evidence="8">
    <location>
        <begin position="693"/>
        <end position="695"/>
    </location>
</feature>
<evidence type="ECO:0000259" key="11">
    <source>
        <dbReference type="PROSITE" id="PS51635"/>
    </source>
</evidence>
<dbReference type="PANTHER" id="PTHR24185:SF1">
    <property type="entry name" value="CALCIUM-INDEPENDENT PHOSPHOLIPASE A2-GAMMA"/>
    <property type="match status" value="1"/>
</dbReference>
<proteinExistence type="predicted"/>
<keyword evidence="6 8" id="KW-0443">Lipid metabolism</keyword>
<comment type="caution">
    <text evidence="12">The sequence shown here is derived from an EMBL/GenBank/DDBJ whole genome shotgun (WGS) entry which is preliminary data.</text>
</comment>
<feature type="compositionally biased region" description="Low complexity" evidence="9">
    <location>
        <begin position="23"/>
        <end position="36"/>
    </location>
</feature>
<dbReference type="PROSITE" id="PS50089">
    <property type="entry name" value="ZF_RING_2"/>
    <property type="match status" value="1"/>
</dbReference>
<evidence type="ECO:0000259" key="10">
    <source>
        <dbReference type="PROSITE" id="PS50089"/>
    </source>
</evidence>
<evidence type="ECO:0000256" key="9">
    <source>
        <dbReference type="SAM" id="MobiDB-lite"/>
    </source>
</evidence>
<name>A0ABR0SCD0_9HYPO</name>
<evidence type="ECO:0000256" key="6">
    <source>
        <dbReference type="ARBA" id="ARBA00023098"/>
    </source>
</evidence>
<evidence type="ECO:0000256" key="7">
    <source>
        <dbReference type="PROSITE-ProRule" id="PRU00175"/>
    </source>
</evidence>
<keyword evidence="2 7" id="KW-0863">Zinc-finger</keyword>
<gene>
    <name evidence="12" type="ORF">PT974_08076</name>
</gene>
<sequence length="1039" mass="116578">MTVTPSAGSGEASIHIHGSVRVSSTHTTASSGTTAASKIEHNVTSKLEVLAKSPTEHGIVILDLQEIKIRLRAKVDDQSTGDDEFLGFYPKIITVIPDSMLYVECKADQLQRTTKHLVELSQKSQSSGKKAKLPRVIIAVISQDEKEDEAPHGIRAVVQETLSMRNPTSLSGLQKRFNHLQKSHEPINSAKGLLKPYFSSIRIVRFQNSVGPTEMLESSMDLLDDLARAEGFRSILDMRQYSSSIKVSGFFGKKKPKEETCPFCEAIWDDVYQMPSDIVHSIVNLAVNVSRIAKDRDSDNRNKMWAFAASCLLLAELRDSADPHIDAELFARLSQQCDRAVELYWNKYLPCPKCQKRQLKFWFGSEDVTPKEGDITKQTLESAQATIRNMVKESLHDLFASFAEKNMSKTHAERARAFYGKIKEIDGLVSHSTCLSCLEGIPENCLPCGHIICNDCVQNMGEYIDGGFFKLKKCPLIEHRQDNWSNGWIGSQKPKQAAPRILSLDGGGIKGMVELEILTRVQQFLGEVPLREFFDLIVGTSAGGIISCALGPAGLSVQECREKFALLCKEAFHKDRDFLFVDDIFSIVRQGSYDPDYIEKALKETFTDDANLFGWAPKSKSVPVKVAVTTCTPNGQAIVLSNYNRKSSEYELYKLQRTSPRRTIKVWEAQSYVSSTDVLPPLKHEGTGLLFLDGGVFHNNPIRIAGSEFTRIWPESANSHPDILLSLGTGFFEDELDMYHTNGLDDEAASRAAKSSDPSNYITLLKDILVNQLDSSMCSERIWYEWLQTRATPSVASQRKYRRLNAQFDEVVQMDDASDEALNRCRQAVLKVDDAQFRDIADHLIASSFYYSFKQDEITSQNKTYKCKGAIKCRLLPDSIRLLGKHLESLSSPQFQPYFHIKETHEDTGSPHVHINADIIRGMKEKGEFHLPLEVDVSHVLAETEITLILRPERTGNQDGHHISAFPRKLQHDYDVSQIAVKEIILVKETSDSQSLRSKLAAARPWRQVVDHAVHSVEGKLDKSKTSEWIKGKAGMTKK</sequence>
<feature type="short sequence motif" description="GXGXXG" evidence="8">
    <location>
        <begin position="506"/>
        <end position="511"/>
    </location>
</feature>
<organism evidence="12 13">
    <name type="scientific">Cladobotryum mycophilum</name>
    <dbReference type="NCBI Taxonomy" id="491253"/>
    <lineage>
        <taxon>Eukaryota</taxon>
        <taxon>Fungi</taxon>
        <taxon>Dikarya</taxon>
        <taxon>Ascomycota</taxon>
        <taxon>Pezizomycotina</taxon>
        <taxon>Sordariomycetes</taxon>
        <taxon>Hypocreomycetidae</taxon>
        <taxon>Hypocreales</taxon>
        <taxon>Hypocreaceae</taxon>
        <taxon>Cladobotryum</taxon>
    </lineage>
</organism>
<dbReference type="SUPFAM" id="SSF52151">
    <property type="entry name" value="FabD/lysophospholipase-like"/>
    <property type="match status" value="1"/>
</dbReference>
<keyword evidence="13" id="KW-1185">Reference proteome</keyword>
<evidence type="ECO:0000256" key="1">
    <source>
        <dbReference type="ARBA" id="ARBA00022723"/>
    </source>
</evidence>
<dbReference type="Gene3D" id="3.40.1090.10">
    <property type="entry name" value="Cytosolic phospholipase A2 catalytic domain"/>
    <property type="match status" value="1"/>
</dbReference>
<accession>A0ABR0SCD0</accession>
<dbReference type="Pfam" id="PF01734">
    <property type="entry name" value="Patatin"/>
    <property type="match status" value="1"/>
</dbReference>
<feature type="short sequence motif" description="GXSXG" evidence="8">
    <location>
        <begin position="539"/>
        <end position="543"/>
    </location>
</feature>
<dbReference type="InterPro" id="IPR002641">
    <property type="entry name" value="PNPLA_dom"/>
</dbReference>
<dbReference type="PROSITE" id="PS00518">
    <property type="entry name" value="ZF_RING_1"/>
    <property type="match status" value="1"/>
</dbReference>
<dbReference type="Proteomes" id="UP001338125">
    <property type="component" value="Unassembled WGS sequence"/>
</dbReference>
<keyword evidence="5 8" id="KW-0442">Lipid degradation</keyword>
<feature type="active site" description="Nucleophile" evidence="8">
    <location>
        <position position="541"/>
    </location>
</feature>
<evidence type="ECO:0000256" key="2">
    <source>
        <dbReference type="ARBA" id="ARBA00022771"/>
    </source>
</evidence>
<keyword evidence="1" id="KW-0479">Metal-binding</keyword>
<feature type="domain" description="PNPLA" evidence="11">
    <location>
        <begin position="502"/>
        <end position="706"/>
    </location>
</feature>
<feature type="active site" description="Proton acceptor" evidence="8">
    <location>
        <position position="693"/>
    </location>
</feature>
<dbReference type="InterPro" id="IPR016035">
    <property type="entry name" value="Acyl_Trfase/lysoPLipase"/>
</dbReference>
<dbReference type="CDD" id="cd16449">
    <property type="entry name" value="RING-HC"/>
    <property type="match status" value="1"/>
</dbReference>
<keyword evidence="3 8" id="KW-0378">Hydrolase</keyword>
<dbReference type="InterPro" id="IPR017907">
    <property type="entry name" value="Znf_RING_CS"/>
</dbReference>
<protein>
    <submittedName>
        <fullName evidence="12">Phospholipase A I-like protein</fullName>
    </submittedName>
</protein>
<dbReference type="EMBL" id="JAVFKD010000014">
    <property type="protein sequence ID" value="KAK5989815.1"/>
    <property type="molecule type" value="Genomic_DNA"/>
</dbReference>
<dbReference type="PROSITE" id="PS51635">
    <property type="entry name" value="PNPLA"/>
    <property type="match status" value="1"/>
</dbReference>
<evidence type="ECO:0000313" key="13">
    <source>
        <dbReference type="Proteomes" id="UP001338125"/>
    </source>
</evidence>
<evidence type="ECO:0000256" key="4">
    <source>
        <dbReference type="ARBA" id="ARBA00022833"/>
    </source>
</evidence>
<evidence type="ECO:0000256" key="3">
    <source>
        <dbReference type="ARBA" id="ARBA00022801"/>
    </source>
</evidence>
<evidence type="ECO:0000313" key="12">
    <source>
        <dbReference type="EMBL" id="KAK5989815.1"/>
    </source>
</evidence>